<reference evidence="4 5" key="1">
    <citation type="submission" date="2019-03" db="EMBL/GenBank/DDBJ databases">
        <title>Genomic Encyclopedia of Type Strains, Phase IV (KMG-IV): sequencing the most valuable type-strain genomes for metagenomic binning, comparative biology and taxonomic classification.</title>
        <authorList>
            <person name="Goeker M."/>
        </authorList>
    </citation>
    <scope>NUCLEOTIDE SEQUENCE [LARGE SCALE GENOMIC DNA]</scope>
    <source>
        <strain evidence="4 5">DSM 25488</strain>
    </source>
</reference>
<dbReference type="PROSITE" id="PS00455">
    <property type="entry name" value="AMP_BINDING"/>
    <property type="match status" value="1"/>
</dbReference>
<evidence type="ECO:0000313" key="4">
    <source>
        <dbReference type="EMBL" id="TDR22607.1"/>
    </source>
</evidence>
<evidence type="ECO:0000313" key="5">
    <source>
        <dbReference type="Proteomes" id="UP000295724"/>
    </source>
</evidence>
<evidence type="ECO:0000256" key="2">
    <source>
        <dbReference type="ARBA" id="ARBA00022840"/>
    </source>
</evidence>
<dbReference type="Pfam" id="PF23562">
    <property type="entry name" value="AMP-binding_C_3"/>
    <property type="match status" value="1"/>
</dbReference>
<proteinExistence type="predicted"/>
<dbReference type="PANTHER" id="PTHR43272">
    <property type="entry name" value="LONG-CHAIN-FATTY-ACID--COA LIGASE"/>
    <property type="match status" value="1"/>
</dbReference>
<dbReference type="GO" id="GO:0005524">
    <property type="term" value="F:ATP binding"/>
    <property type="evidence" value="ECO:0007669"/>
    <property type="project" value="UniProtKB-KW"/>
</dbReference>
<sequence>MRPPKGLFHLSIDEKLCYYFIMCAAKFESPVNRLLHWAKEKPNAVYLTQPIADQVTQYTWSQVLHEVSCVATFLGKYPQGSHIAIISLNCAHWIMADLAIQMAGHVSIPIYPTASKQTIEKILQHSEAKALFLGKMFDPNQALDLLPQGVDQLAIYQAYPGVPFWQNLVEKNQPLTQPVVNAENDLVSIIYTSGTTGDPKGVMVAYRAIQASMALVKSIIVINQQDRFVSYLPLAHVAERMAVEFGALYHGSHVSFIRSLDTFTEDVKKAAPTIFFGVPRIWTKIKMAIESKLGGAKVLNALLKTPLLGSWLKKALLKKLGFQNVRYALCAAAAINKDVLQWFEQIGLKLNEAYGMSETCGLSHMTKQSDTKTGSVGRIIEGCECRLSDAGEVLLRNPAMMEGYYKQPALTAATIDENGLLHTGDLGQIDAAGYLYITGRIKDIFKTSKGKYIAPLPIEKRFQSVLGLEHLILMGNGFTQPFLVISTFESSHADAPSELLIRCEQALNEINPTLEAQERVSHVFISHQAWSPENGLLTPTLKMIRGAIEKAYQSTAEQQMKTTSKQVILFD</sequence>
<keyword evidence="1" id="KW-0547">Nucleotide-binding</keyword>
<feature type="domain" description="AMP-dependent synthetase/ligase" evidence="3">
    <location>
        <begin position="36"/>
        <end position="405"/>
    </location>
</feature>
<evidence type="ECO:0000259" key="3">
    <source>
        <dbReference type="Pfam" id="PF00501"/>
    </source>
</evidence>
<dbReference type="EMBL" id="SNZB01000002">
    <property type="protein sequence ID" value="TDR22607.1"/>
    <property type="molecule type" value="Genomic_DNA"/>
</dbReference>
<dbReference type="AlphaFoldDB" id="A0A4R6XWS1"/>
<gene>
    <name evidence="4" type="ORF">C8D91_1099</name>
</gene>
<dbReference type="GO" id="GO:0004467">
    <property type="term" value="F:long-chain fatty acid-CoA ligase activity"/>
    <property type="evidence" value="ECO:0007669"/>
    <property type="project" value="TreeGrafter"/>
</dbReference>
<dbReference type="Gene3D" id="3.40.50.12780">
    <property type="entry name" value="N-terminal domain of ligase-like"/>
    <property type="match status" value="1"/>
</dbReference>
<accession>A0A4R6XWS1</accession>
<dbReference type="InterPro" id="IPR020845">
    <property type="entry name" value="AMP-binding_CS"/>
</dbReference>
<dbReference type="SUPFAM" id="SSF56801">
    <property type="entry name" value="Acetyl-CoA synthetase-like"/>
    <property type="match status" value="1"/>
</dbReference>
<keyword evidence="2" id="KW-0067">ATP-binding</keyword>
<dbReference type="GO" id="GO:0016020">
    <property type="term" value="C:membrane"/>
    <property type="evidence" value="ECO:0007669"/>
    <property type="project" value="TreeGrafter"/>
</dbReference>
<dbReference type="RefSeq" id="WP_162846780.1">
    <property type="nucleotide sequence ID" value="NZ_SNZB01000002.1"/>
</dbReference>
<evidence type="ECO:0000256" key="1">
    <source>
        <dbReference type="ARBA" id="ARBA00022741"/>
    </source>
</evidence>
<dbReference type="Proteomes" id="UP000295724">
    <property type="component" value="Unassembled WGS sequence"/>
</dbReference>
<dbReference type="PANTHER" id="PTHR43272:SF33">
    <property type="entry name" value="AMP-BINDING DOMAIN-CONTAINING PROTEIN-RELATED"/>
    <property type="match status" value="1"/>
</dbReference>
<dbReference type="InterPro" id="IPR000873">
    <property type="entry name" value="AMP-dep_synth/lig_dom"/>
</dbReference>
<dbReference type="Pfam" id="PF00501">
    <property type="entry name" value="AMP-binding"/>
    <property type="match status" value="1"/>
</dbReference>
<organism evidence="4 5">
    <name type="scientific">Marinicella litoralis</name>
    <dbReference type="NCBI Taxonomy" id="644220"/>
    <lineage>
        <taxon>Bacteria</taxon>
        <taxon>Pseudomonadati</taxon>
        <taxon>Pseudomonadota</taxon>
        <taxon>Gammaproteobacteria</taxon>
        <taxon>Lysobacterales</taxon>
        <taxon>Marinicellaceae</taxon>
        <taxon>Marinicella</taxon>
    </lineage>
</organism>
<dbReference type="InterPro" id="IPR042099">
    <property type="entry name" value="ANL_N_sf"/>
</dbReference>
<keyword evidence="5" id="KW-1185">Reference proteome</keyword>
<comment type="caution">
    <text evidence="4">The sequence shown here is derived from an EMBL/GenBank/DDBJ whole genome shotgun (WGS) entry which is preliminary data.</text>
</comment>
<protein>
    <submittedName>
        <fullName evidence="4">Long-chain acyl-CoA synthetase</fullName>
    </submittedName>
</protein>
<name>A0A4R6XWS1_9GAMM</name>